<organism evidence="3 4">
    <name type="scientific">Oculimacula yallundae</name>
    <dbReference type="NCBI Taxonomy" id="86028"/>
    <lineage>
        <taxon>Eukaryota</taxon>
        <taxon>Fungi</taxon>
        <taxon>Dikarya</taxon>
        <taxon>Ascomycota</taxon>
        <taxon>Pezizomycotina</taxon>
        <taxon>Leotiomycetes</taxon>
        <taxon>Helotiales</taxon>
        <taxon>Ploettnerulaceae</taxon>
        <taxon>Oculimacula</taxon>
    </lineage>
</organism>
<proteinExistence type="predicted"/>
<evidence type="ECO:0000313" key="4">
    <source>
        <dbReference type="Proteomes" id="UP001595075"/>
    </source>
</evidence>
<evidence type="ECO:0000313" key="3">
    <source>
        <dbReference type="EMBL" id="KAL2066893.1"/>
    </source>
</evidence>
<feature type="region of interest" description="Disordered" evidence="1">
    <location>
        <begin position="1"/>
        <end position="74"/>
    </location>
</feature>
<dbReference type="InterPro" id="IPR000210">
    <property type="entry name" value="BTB/POZ_dom"/>
</dbReference>
<accession>A0ABR4CCS0</accession>
<gene>
    <name evidence="3" type="ORF">VTL71DRAFT_1317</name>
</gene>
<feature type="compositionally biased region" description="Low complexity" evidence="1">
    <location>
        <begin position="30"/>
        <end position="48"/>
    </location>
</feature>
<name>A0ABR4CCS0_9HELO</name>
<dbReference type="PROSITE" id="PS50097">
    <property type="entry name" value="BTB"/>
    <property type="match status" value="1"/>
</dbReference>
<dbReference type="InterPro" id="IPR011333">
    <property type="entry name" value="SKP1/BTB/POZ_sf"/>
</dbReference>
<evidence type="ECO:0000256" key="1">
    <source>
        <dbReference type="SAM" id="MobiDB-lite"/>
    </source>
</evidence>
<feature type="compositionally biased region" description="Polar residues" evidence="1">
    <location>
        <begin position="1"/>
        <end position="23"/>
    </location>
</feature>
<dbReference type="Gene3D" id="3.30.710.10">
    <property type="entry name" value="Potassium Channel Kv1.1, Chain A"/>
    <property type="match status" value="1"/>
</dbReference>
<dbReference type="Pfam" id="PF00651">
    <property type="entry name" value="BTB"/>
    <property type="match status" value="1"/>
</dbReference>
<comment type="caution">
    <text evidence="3">The sequence shown here is derived from an EMBL/GenBank/DDBJ whole genome shotgun (WGS) entry which is preliminary data.</text>
</comment>
<reference evidence="3 4" key="1">
    <citation type="journal article" date="2024" name="Commun. Biol.">
        <title>Comparative genomic analysis of thermophilic fungi reveals convergent evolutionary adaptations and gene losses.</title>
        <authorList>
            <person name="Steindorff A.S."/>
            <person name="Aguilar-Pontes M.V."/>
            <person name="Robinson A.J."/>
            <person name="Andreopoulos B."/>
            <person name="LaButti K."/>
            <person name="Kuo A."/>
            <person name="Mondo S."/>
            <person name="Riley R."/>
            <person name="Otillar R."/>
            <person name="Haridas S."/>
            <person name="Lipzen A."/>
            <person name="Grimwood J."/>
            <person name="Schmutz J."/>
            <person name="Clum A."/>
            <person name="Reid I.D."/>
            <person name="Moisan M.C."/>
            <person name="Butler G."/>
            <person name="Nguyen T.T.M."/>
            <person name="Dewar K."/>
            <person name="Conant G."/>
            <person name="Drula E."/>
            <person name="Henrissat B."/>
            <person name="Hansel C."/>
            <person name="Singer S."/>
            <person name="Hutchinson M.I."/>
            <person name="de Vries R.P."/>
            <person name="Natvig D.O."/>
            <person name="Powell A.J."/>
            <person name="Tsang A."/>
            <person name="Grigoriev I.V."/>
        </authorList>
    </citation>
    <scope>NUCLEOTIDE SEQUENCE [LARGE SCALE GENOMIC DNA]</scope>
    <source>
        <strain evidence="3 4">CBS 494.80</strain>
    </source>
</reference>
<dbReference type="SUPFAM" id="SSF54695">
    <property type="entry name" value="POZ domain"/>
    <property type="match status" value="1"/>
</dbReference>
<protein>
    <recommendedName>
        <fullName evidence="2">BTB domain-containing protein</fullName>
    </recommendedName>
</protein>
<dbReference type="Proteomes" id="UP001595075">
    <property type="component" value="Unassembled WGS sequence"/>
</dbReference>
<dbReference type="SMART" id="SM00225">
    <property type="entry name" value="BTB"/>
    <property type="match status" value="1"/>
</dbReference>
<feature type="domain" description="BTB" evidence="2">
    <location>
        <begin position="79"/>
        <end position="150"/>
    </location>
</feature>
<dbReference type="EMBL" id="JAZHXI010000010">
    <property type="protein sequence ID" value="KAL2066893.1"/>
    <property type="molecule type" value="Genomic_DNA"/>
</dbReference>
<evidence type="ECO:0000259" key="2">
    <source>
        <dbReference type="PROSITE" id="PS50097"/>
    </source>
</evidence>
<sequence>MSSQSSIPDSTPPFSSSVSTMDAQRSARKASSPANFSSPATSSTSRTPVPESSQQRAQIKKKKAPSLRQVNRSAPRPQSIVTIFIGPEESKEIFNVHKDIICHYSSFFAKAFSSTLLEGKTHTMNLPDVDSDIFGILVEWFYTQRIDLDPTDRDSNVLFLAKLWSLAQRFAMPSLQNKVMDGLRPLVECVESEGLKGFLQYAYESKNGKSRLILRKLAADRMAWSTSAKGLLAWMEGGFLPQALVIDIVMSLKVDHAVGVEPKMKFGSFPSAKDYYVVIEDKLVGMKEEK</sequence>
<dbReference type="PANTHER" id="PTHR47843:SF2">
    <property type="entry name" value="BTB DOMAIN-CONTAINING PROTEIN"/>
    <property type="match status" value="1"/>
</dbReference>
<dbReference type="PANTHER" id="PTHR47843">
    <property type="entry name" value="BTB DOMAIN-CONTAINING PROTEIN-RELATED"/>
    <property type="match status" value="1"/>
</dbReference>
<dbReference type="CDD" id="cd18186">
    <property type="entry name" value="BTB_POZ_ZBTB_KLHL-like"/>
    <property type="match status" value="1"/>
</dbReference>
<keyword evidence="4" id="KW-1185">Reference proteome</keyword>